<protein>
    <submittedName>
        <fullName evidence="8">LAME_0E01442g1_1</fullName>
    </submittedName>
</protein>
<evidence type="ECO:0000256" key="4">
    <source>
        <dbReference type="ARBA" id="ARBA00023136"/>
    </source>
</evidence>
<organism evidence="8 9">
    <name type="scientific">Lachancea meyersii CBS 8951</name>
    <dbReference type="NCBI Taxonomy" id="1266667"/>
    <lineage>
        <taxon>Eukaryota</taxon>
        <taxon>Fungi</taxon>
        <taxon>Dikarya</taxon>
        <taxon>Ascomycota</taxon>
        <taxon>Saccharomycotina</taxon>
        <taxon>Saccharomycetes</taxon>
        <taxon>Saccharomycetales</taxon>
        <taxon>Saccharomycetaceae</taxon>
        <taxon>Lachancea</taxon>
    </lineage>
</organism>
<feature type="transmembrane region" description="Helical" evidence="6">
    <location>
        <begin position="347"/>
        <end position="363"/>
    </location>
</feature>
<reference evidence="9" key="1">
    <citation type="submission" date="2016-03" db="EMBL/GenBank/DDBJ databases">
        <authorList>
            <person name="Devillers Hugo."/>
        </authorList>
    </citation>
    <scope>NUCLEOTIDE SEQUENCE [LARGE SCALE GENOMIC DNA]</scope>
</reference>
<evidence type="ECO:0000256" key="1">
    <source>
        <dbReference type="ARBA" id="ARBA00004585"/>
    </source>
</evidence>
<dbReference type="PANTHER" id="PTHR28304:SF1">
    <property type="entry name" value="PEROXISOMAL MEMBRANE PROTEIN PEX28"/>
    <property type="match status" value="1"/>
</dbReference>
<comment type="subcellular location">
    <subcellularLocation>
        <location evidence="1">Peroxisome membrane</location>
        <topology evidence="1">Multi-pass membrane protein</topology>
    </subcellularLocation>
</comment>
<evidence type="ECO:0000256" key="5">
    <source>
        <dbReference type="ARBA" id="ARBA00023140"/>
    </source>
</evidence>
<keyword evidence="4 6" id="KW-0472">Membrane</keyword>
<keyword evidence="3 6" id="KW-1133">Transmembrane helix</keyword>
<dbReference type="InterPro" id="IPR010482">
    <property type="entry name" value="TECPR1-like_DysF"/>
</dbReference>
<dbReference type="Proteomes" id="UP000191144">
    <property type="component" value="Chromosome E"/>
</dbReference>
<evidence type="ECO:0000313" key="9">
    <source>
        <dbReference type="Proteomes" id="UP000191144"/>
    </source>
</evidence>
<dbReference type="EMBL" id="LT598481">
    <property type="protein sequence ID" value="SCU88873.1"/>
    <property type="molecule type" value="Genomic_DNA"/>
</dbReference>
<feature type="transmembrane region" description="Helical" evidence="6">
    <location>
        <begin position="211"/>
        <end position="236"/>
    </location>
</feature>
<name>A0A1G4JF40_9SACH</name>
<keyword evidence="2 6" id="KW-0812">Transmembrane</keyword>
<keyword evidence="9" id="KW-1185">Reference proteome</keyword>
<evidence type="ECO:0000259" key="7">
    <source>
        <dbReference type="Pfam" id="PF06398"/>
    </source>
</evidence>
<dbReference type="GO" id="GO:0005778">
    <property type="term" value="C:peroxisomal membrane"/>
    <property type="evidence" value="ECO:0007669"/>
    <property type="project" value="UniProtKB-SubCell"/>
</dbReference>
<proteinExistence type="predicted"/>
<accession>A0A1G4JF40</accession>
<dbReference type="Pfam" id="PF06398">
    <property type="entry name" value="Pex24p"/>
    <property type="match status" value="1"/>
</dbReference>
<evidence type="ECO:0000256" key="6">
    <source>
        <dbReference type="SAM" id="Phobius"/>
    </source>
</evidence>
<dbReference type="OrthoDB" id="74314at2759"/>
<keyword evidence="5" id="KW-0576">Peroxisome</keyword>
<gene>
    <name evidence="8" type="ORF">LAME_0E01442G</name>
</gene>
<evidence type="ECO:0000256" key="3">
    <source>
        <dbReference type="ARBA" id="ARBA00022989"/>
    </source>
</evidence>
<feature type="domain" description="TECPR1-like DysF" evidence="7">
    <location>
        <begin position="171"/>
        <end position="524"/>
    </location>
</feature>
<sequence length="539" mass="61977">MPQRSPSRGRRDSVIGGLMARKYESKAKAELDLEPKRVTNRQLIHGVASSFLEAAYQRLQSSRLTDKITIDEDYDSFAQTANSETSESFWKDENFRQEYEPSSDAGTSLEPLKAGYANSSKEKKITSETQEHFVDILLDKMISTILPDNFPEREQFTQRVNDPLRKKRQKLSATIFANNLKVLTTKLGAIFELQDSVIRLLAWRNPSGTVTMLVFISMICFNPIFLAILPLLYVLYGIMVPGYMHRHPPNRTAFLSRRTYGKSFLVSLTSGGEKTSWHPSDDIQEYDYNLDSDPLGHQRAHHIKQSMEFVVNLRDLQNSMSTMVSLSKSMEKFVFGTAGFKDEHRSTALFLAGLGTLLLLWLVSPLINWSMVSTVSVWTVMIVIHPKVRSRLAQIIKEDQVNRSREVLERTERYDIILDEPPDVRFIEIFEIHKQGIMPKDWAFLKFSTNVFDAQDSYRKAQVPPPGVDSLEEIKPPVTWAFDNNSGWEIDYNVEAWSQDRGLELDIEDEFLVDGAFKRRRLVRKVLRYANPARKPSYK</sequence>
<dbReference type="InterPro" id="IPR052816">
    <property type="entry name" value="Peroxisomal_Membrane_PEX28-32"/>
</dbReference>
<evidence type="ECO:0000256" key="2">
    <source>
        <dbReference type="ARBA" id="ARBA00022692"/>
    </source>
</evidence>
<dbReference type="PANTHER" id="PTHR28304">
    <property type="entry name" value="PEROXISOMAL MEMBRANE PROTEIN PEX29"/>
    <property type="match status" value="1"/>
</dbReference>
<dbReference type="GO" id="GO:0007031">
    <property type="term" value="P:peroxisome organization"/>
    <property type="evidence" value="ECO:0007669"/>
    <property type="project" value="TreeGrafter"/>
</dbReference>
<dbReference type="AlphaFoldDB" id="A0A1G4JF40"/>
<evidence type="ECO:0000313" key="8">
    <source>
        <dbReference type="EMBL" id="SCU88873.1"/>
    </source>
</evidence>